<evidence type="ECO:0000313" key="1">
    <source>
        <dbReference type="EMBL" id="RMX55930.1"/>
    </source>
</evidence>
<dbReference type="AlphaFoldDB" id="A0A3M6UQJ1"/>
<reference evidence="1 2" key="1">
    <citation type="journal article" date="2018" name="Sci. Rep.">
        <title>Comparative analysis of the Pocillopora damicornis genome highlights role of immune system in coral evolution.</title>
        <authorList>
            <person name="Cunning R."/>
            <person name="Bay R.A."/>
            <person name="Gillette P."/>
            <person name="Baker A.C."/>
            <person name="Traylor-Knowles N."/>
        </authorList>
    </citation>
    <scope>NUCLEOTIDE SEQUENCE [LARGE SCALE GENOMIC DNA]</scope>
    <source>
        <strain evidence="1">RSMAS</strain>
        <tissue evidence="1">Whole animal</tissue>
    </source>
</reference>
<keyword evidence="2" id="KW-1185">Reference proteome</keyword>
<protein>
    <submittedName>
        <fullName evidence="1">Uncharacterized protein</fullName>
    </submittedName>
</protein>
<proteinExistence type="predicted"/>
<name>A0A3M6UQJ1_POCDA</name>
<evidence type="ECO:0000313" key="2">
    <source>
        <dbReference type="Proteomes" id="UP000275408"/>
    </source>
</evidence>
<sequence length="282" mass="30887">MDTVVRVLKIDATTDFCQQLGAGGGGGEEVWVAPTALTTSPLPIIPAPQPASKPFSAPTFAPVPAELTMFQYSSVGETVLHPAGIGVWVPSEILAYQDTSSLTLSLLSIQLQNCDLVIFDYLCKSSSAALRKFTVCVTGLAIRMRTSNVSCYKGNNLIQGWIMRPDYKRKKDLQESQNAYHQLTYKQALLGEVIPKCRLQRFMLSSSHDLCLTISSYVSVHSSRYEAHRKFGEHKRCIRVAQGIAESNSSFLSALQTSQVLHISMNAQLIAMTGKQADKKPG</sequence>
<dbReference type="Proteomes" id="UP000275408">
    <property type="component" value="Unassembled WGS sequence"/>
</dbReference>
<organism evidence="1 2">
    <name type="scientific">Pocillopora damicornis</name>
    <name type="common">Cauliflower coral</name>
    <name type="synonym">Millepora damicornis</name>
    <dbReference type="NCBI Taxonomy" id="46731"/>
    <lineage>
        <taxon>Eukaryota</taxon>
        <taxon>Metazoa</taxon>
        <taxon>Cnidaria</taxon>
        <taxon>Anthozoa</taxon>
        <taxon>Hexacorallia</taxon>
        <taxon>Scleractinia</taxon>
        <taxon>Astrocoeniina</taxon>
        <taxon>Pocilloporidae</taxon>
        <taxon>Pocillopora</taxon>
    </lineage>
</organism>
<gene>
    <name evidence="1" type="ORF">pdam_00015641</name>
</gene>
<dbReference type="EMBL" id="RCHS01000981">
    <property type="protein sequence ID" value="RMX55930.1"/>
    <property type="molecule type" value="Genomic_DNA"/>
</dbReference>
<comment type="caution">
    <text evidence="1">The sequence shown here is derived from an EMBL/GenBank/DDBJ whole genome shotgun (WGS) entry which is preliminary data.</text>
</comment>
<accession>A0A3M6UQJ1</accession>